<dbReference type="InterPro" id="IPR012334">
    <property type="entry name" value="Pectin_lyas_fold"/>
</dbReference>
<dbReference type="InterPro" id="IPR011050">
    <property type="entry name" value="Pectin_lyase_fold/virulence"/>
</dbReference>
<dbReference type="Gene3D" id="2.160.20.10">
    <property type="entry name" value="Single-stranded right-handed beta-helix, Pectin lyase-like"/>
    <property type="match status" value="1"/>
</dbReference>
<dbReference type="EMBL" id="VUNG01000001">
    <property type="protein sequence ID" value="MST83149.1"/>
    <property type="molecule type" value="Genomic_DNA"/>
</dbReference>
<gene>
    <name evidence="1" type="ORF">FYJ73_00345</name>
</gene>
<organism evidence="1 2">
    <name type="scientific">Hallella mizrahii</name>
    <dbReference type="NCBI Taxonomy" id="2606637"/>
    <lineage>
        <taxon>Bacteria</taxon>
        <taxon>Pseudomonadati</taxon>
        <taxon>Bacteroidota</taxon>
        <taxon>Bacteroidia</taxon>
        <taxon>Bacteroidales</taxon>
        <taxon>Prevotellaceae</taxon>
        <taxon>Hallella</taxon>
    </lineage>
</organism>
<evidence type="ECO:0000313" key="1">
    <source>
        <dbReference type="EMBL" id="MST83149.1"/>
    </source>
</evidence>
<comment type="caution">
    <text evidence="1">The sequence shown here is derived from an EMBL/GenBank/DDBJ whole genome shotgun (WGS) entry which is preliminary data.</text>
</comment>
<name>A0A7K0KBC2_9BACT</name>
<protein>
    <submittedName>
        <fullName evidence="1">Uncharacterized protein</fullName>
    </submittedName>
</protein>
<dbReference type="SUPFAM" id="SSF51126">
    <property type="entry name" value="Pectin lyase-like"/>
    <property type="match status" value="1"/>
</dbReference>
<reference evidence="1 2" key="1">
    <citation type="submission" date="2019-08" db="EMBL/GenBank/DDBJ databases">
        <title>In-depth cultivation of the pig gut microbiome towards novel bacterial diversity and tailored functional studies.</title>
        <authorList>
            <person name="Wylensek D."/>
            <person name="Hitch T.C.A."/>
            <person name="Clavel T."/>
        </authorList>
    </citation>
    <scope>NUCLEOTIDE SEQUENCE [LARGE SCALE GENOMIC DNA]</scope>
    <source>
        <strain evidence="1 2">LKV-178-WT-2A</strain>
    </source>
</reference>
<dbReference type="Proteomes" id="UP000438914">
    <property type="component" value="Unassembled WGS sequence"/>
</dbReference>
<dbReference type="RefSeq" id="WP_154532453.1">
    <property type="nucleotide sequence ID" value="NZ_VUNG01000001.1"/>
</dbReference>
<sequence>MNYMFTAGLLVTALAFGLTSCENENINPYDYAAKTDTITINTGDENTVKTALASYPTGSIVWSHDTTLVTSFKVPEGTSLYIEPGVHVTVSHDSQEEDKHPIEIVALGNLYAMGTADKPVVITSDTGKPNDWGGIICGYNCSEVVLSHVELADCGATPTESSMSFQNKLFKTTIDGGVPAFHFCNTNGRFAMIGCYLHDNYNDQTYFTGGKGVITGCTFADSGNSNDGGEAVNVKSGCTLDVAFNLIYNACTNAFKLSDGGVEKNFASKLVIYNNTIVDCGWRRTKNKKGGNVWLEKGIAPVFVNNLMVDNRYGIRQPQKDGGDIDNSILAPNCLFASTDDVVKQQAKDYSMIVWDDNNKVSTSPEDLSKLFVNFAQSDKMNINCESDDVAKGAPLAWNSGWDFHLKADAVALSGATSSVARNFVTGLPFFGMKKVKWVDSDNDQNYYFTAPMASAFFGAFGTK</sequence>
<keyword evidence="2" id="KW-1185">Reference proteome</keyword>
<proteinExistence type="predicted"/>
<accession>A0A7K0KBC2</accession>
<evidence type="ECO:0000313" key="2">
    <source>
        <dbReference type="Proteomes" id="UP000438914"/>
    </source>
</evidence>
<dbReference type="AlphaFoldDB" id="A0A7K0KBC2"/>